<protein>
    <submittedName>
        <fullName evidence="1">Uncharacterized protein</fullName>
    </submittedName>
</protein>
<dbReference type="EMBL" id="CP034550">
    <property type="protein sequence ID" value="QFZ20417.1"/>
    <property type="molecule type" value="Genomic_DNA"/>
</dbReference>
<proteinExistence type="predicted"/>
<evidence type="ECO:0000313" key="2">
    <source>
        <dbReference type="Proteomes" id="UP000325787"/>
    </source>
</evidence>
<accession>A0A5Q0H2D7</accession>
<evidence type="ECO:0000313" key="1">
    <source>
        <dbReference type="EMBL" id="QFZ20417.1"/>
    </source>
</evidence>
<organism evidence="1 2">
    <name type="scientific">Saccharothrix syringae</name>
    <name type="common">Nocardiopsis syringae</name>
    <dbReference type="NCBI Taxonomy" id="103733"/>
    <lineage>
        <taxon>Bacteria</taxon>
        <taxon>Bacillati</taxon>
        <taxon>Actinomycetota</taxon>
        <taxon>Actinomycetes</taxon>
        <taxon>Pseudonocardiales</taxon>
        <taxon>Pseudonocardiaceae</taxon>
        <taxon>Saccharothrix</taxon>
    </lineage>
</organism>
<reference evidence="2" key="1">
    <citation type="journal article" date="2021" name="Curr. Microbiol.">
        <title>Complete genome of nocamycin-producing strain Saccharothrix syringae NRRL B-16468 reveals the biosynthetic potential for secondary metabolites.</title>
        <authorList>
            <person name="Mo X."/>
            <person name="Yang S."/>
        </authorList>
    </citation>
    <scope>NUCLEOTIDE SEQUENCE [LARGE SCALE GENOMIC DNA]</scope>
    <source>
        <strain evidence="2">ATCC 51364 / DSM 43886 / JCM 6844 / KCTC 9398 / NBRC 14523 / NRRL B-16468 / INA 2240</strain>
    </source>
</reference>
<dbReference type="Proteomes" id="UP000325787">
    <property type="component" value="Chromosome"/>
</dbReference>
<dbReference type="AlphaFoldDB" id="A0A5Q0H2D7"/>
<keyword evidence="2" id="KW-1185">Reference proteome</keyword>
<dbReference type="RefSeq" id="WP_033433581.1">
    <property type="nucleotide sequence ID" value="NZ_CP034550.1"/>
</dbReference>
<dbReference type="KEGG" id="ssyi:EKG83_26035"/>
<gene>
    <name evidence="1" type="ORF">EKG83_26035</name>
</gene>
<name>A0A5Q0H2D7_SACSY</name>
<sequence>MYTTNDSAVASVDRWNAWELEVCDESADGMQARTELRNLTTGQVVATAEDANGAANDDCGIDYAYPTPCFGERLRVTVWVQDGGNGTPRYRAYADFTT</sequence>